<feature type="compositionally biased region" description="Polar residues" evidence="1">
    <location>
        <begin position="66"/>
        <end position="79"/>
    </location>
</feature>
<keyword evidence="3" id="KW-1185">Reference proteome</keyword>
<proteinExistence type="predicted"/>
<protein>
    <submittedName>
        <fullName evidence="2">Uncharacterized protein</fullName>
    </submittedName>
</protein>
<dbReference type="EMBL" id="JPKZ01001734">
    <property type="protein sequence ID" value="KHN80530.1"/>
    <property type="molecule type" value="Genomic_DNA"/>
</dbReference>
<feature type="compositionally biased region" description="Basic and acidic residues" evidence="1">
    <location>
        <begin position="51"/>
        <end position="63"/>
    </location>
</feature>
<comment type="caution">
    <text evidence="2">The sequence shown here is derived from an EMBL/GenBank/DDBJ whole genome shotgun (WGS) entry which is preliminary data.</text>
</comment>
<dbReference type="AlphaFoldDB" id="A0A0B2VHR1"/>
<evidence type="ECO:0000313" key="3">
    <source>
        <dbReference type="Proteomes" id="UP000031036"/>
    </source>
</evidence>
<name>A0A0B2VHR1_TOXCA</name>
<evidence type="ECO:0000313" key="2">
    <source>
        <dbReference type="EMBL" id="KHN80530.1"/>
    </source>
</evidence>
<dbReference type="Proteomes" id="UP000031036">
    <property type="component" value="Unassembled WGS sequence"/>
</dbReference>
<sequence>MDPSKRLRQNYVSSTMRKYLTHYDMGCRLSRSESDMELERNALNACSNEQQRVESQQHTDNHHNKAASNSPVSNGQSAPSRVDTASPLNQKMSPQPARPTNSGERSPVNVMMCTKPIGQVESASQADFFKMLDEKIAHGVGDFPDSDVED</sequence>
<evidence type="ECO:0000256" key="1">
    <source>
        <dbReference type="SAM" id="MobiDB-lite"/>
    </source>
</evidence>
<organism evidence="2 3">
    <name type="scientific">Toxocara canis</name>
    <name type="common">Canine roundworm</name>
    <dbReference type="NCBI Taxonomy" id="6265"/>
    <lineage>
        <taxon>Eukaryota</taxon>
        <taxon>Metazoa</taxon>
        <taxon>Ecdysozoa</taxon>
        <taxon>Nematoda</taxon>
        <taxon>Chromadorea</taxon>
        <taxon>Rhabditida</taxon>
        <taxon>Spirurina</taxon>
        <taxon>Ascaridomorpha</taxon>
        <taxon>Ascaridoidea</taxon>
        <taxon>Toxocaridae</taxon>
        <taxon>Toxocara</taxon>
    </lineage>
</organism>
<feature type="compositionally biased region" description="Polar residues" evidence="1">
    <location>
        <begin position="86"/>
        <end position="104"/>
    </location>
</feature>
<feature type="region of interest" description="Disordered" evidence="1">
    <location>
        <begin position="48"/>
        <end position="108"/>
    </location>
</feature>
<gene>
    <name evidence="2" type="ORF">Tcan_10134</name>
</gene>
<accession>A0A0B2VHR1</accession>
<reference evidence="2 3" key="1">
    <citation type="submission" date="2014-11" db="EMBL/GenBank/DDBJ databases">
        <title>Genetic blueprint of the zoonotic pathogen Toxocara canis.</title>
        <authorList>
            <person name="Zhu X.-Q."/>
            <person name="Korhonen P.K."/>
            <person name="Cai H."/>
            <person name="Young N.D."/>
            <person name="Nejsum P."/>
            <person name="von Samson-Himmelstjerna G."/>
            <person name="Boag P.R."/>
            <person name="Tan P."/>
            <person name="Li Q."/>
            <person name="Min J."/>
            <person name="Yang Y."/>
            <person name="Wang X."/>
            <person name="Fang X."/>
            <person name="Hall R.S."/>
            <person name="Hofmann A."/>
            <person name="Sternberg P.W."/>
            <person name="Jex A.R."/>
            <person name="Gasser R.B."/>
        </authorList>
    </citation>
    <scope>NUCLEOTIDE SEQUENCE [LARGE SCALE GENOMIC DNA]</scope>
    <source>
        <strain evidence="2">PN_DK_2014</strain>
    </source>
</reference>
<dbReference type="OrthoDB" id="5919401at2759"/>